<dbReference type="HOGENOM" id="CLU_044779_4_0_10"/>
<dbReference type="InterPro" id="IPR008189">
    <property type="entry name" value="rRNA_ssu_MeTfrase_I"/>
</dbReference>
<dbReference type="PROSITE" id="PS01296">
    <property type="entry name" value="RSMI"/>
    <property type="match status" value="1"/>
</dbReference>
<evidence type="ECO:0000256" key="3">
    <source>
        <dbReference type="ARBA" id="ARBA00022603"/>
    </source>
</evidence>
<dbReference type="Gene3D" id="3.30.950.10">
    <property type="entry name" value="Methyltransferase, Cobalt-precorrin-4 Transmethylase, Domain 2"/>
    <property type="match status" value="1"/>
</dbReference>
<feature type="domain" description="Tetrapyrrole methylase" evidence="7">
    <location>
        <begin position="8"/>
        <end position="206"/>
    </location>
</feature>
<dbReference type="SUPFAM" id="SSF53790">
    <property type="entry name" value="Tetrapyrrole methylase"/>
    <property type="match status" value="1"/>
</dbReference>
<keyword evidence="3 6" id="KW-0489">Methyltransferase</keyword>
<dbReference type="eggNOG" id="COG0313">
    <property type="taxonomic scope" value="Bacteria"/>
</dbReference>
<comment type="function">
    <text evidence="6">Catalyzes the 2'-O-methylation of the ribose of cytidine 1402 (C1402) in 16S rRNA.</text>
</comment>
<dbReference type="NCBIfam" id="TIGR00096">
    <property type="entry name" value="16S rRNA (cytidine(1402)-2'-O)-methyltransferase"/>
    <property type="match status" value="1"/>
</dbReference>
<dbReference type="PATRIC" id="fig|1191523.3.peg.2895"/>
<dbReference type="EC" id="2.1.1.198" evidence="6"/>
<evidence type="ECO:0000256" key="4">
    <source>
        <dbReference type="ARBA" id="ARBA00022679"/>
    </source>
</evidence>
<evidence type="ECO:0000313" key="9">
    <source>
        <dbReference type="Proteomes" id="UP000009011"/>
    </source>
</evidence>
<gene>
    <name evidence="6" type="primary">rsmI</name>
    <name evidence="8" type="ordered locus">MROS_2758</name>
</gene>
<keyword evidence="9" id="KW-1185">Reference proteome</keyword>
<dbReference type="HAMAP" id="MF_01877">
    <property type="entry name" value="16SrRNA_methyltr_I"/>
    <property type="match status" value="1"/>
</dbReference>
<keyword evidence="4 6" id="KW-0808">Transferase</keyword>
<accession>I7A464</accession>
<dbReference type="PANTHER" id="PTHR46111:SF1">
    <property type="entry name" value="RIBOSOMAL RNA SMALL SUBUNIT METHYLTRANSFERASE I"/>
    <property type="match status" value="1"/>
</dbReference>
<dbReference type="InterPro" id="IPR035996">
    <property type="entry name" value="4pyrrol_Methylase_sf"/>
</dbReference>
<name>I7A464_MELRP</name>
<dbReference type="Pfam" id="PF00590">
    <property type="entry name" value="TP_methylase"/>
    <property type="match status" value="1"/>
</dbReference>
<proteinExistence type="inferred from homology"/>
<dbReference type="FunFam" id="3.40.1010.10:FF:000007">
    <property type="entry name" value="Ribosomal RNA small subunit methyltransferase I"/>
    <property type="match status" value="1"/>
</dbReference>
<dbReference type="Proteomes" id="UP000009011">
    <property type="component" value="Chromosome"/>
</dbReference>
<dbReference type="PANTHER" id="PTHR46111">
    <property type="entry name" value="RIBOSOMAL RNA SMALL SUBUNIT METHYLTRANSFERASE I"/>
    <property type="match status" value="1"/>
</dbReference>
<sequence>MAEKESGKIYVVATPIGNLQDITFRAVEVLNNVDFIVCEDTRVSGILLSHYGIEKKLKVLNARNESRTTDEIIEEVKSGKDCALISDAGTPLISDPGSRLINKAVAEDINVAPVPGPSALTAALSVSGLPSSSFVFDGFLPQKKGRQKKLEQLSRESRTIVLYESTYRIEKLLKELSVYMPERTVVVCRELTKKFEDVWRGKPSELLEELPSKNTKGEFVVIISPLEWTDHDYSES</sequence>
<dbReference type="GO" id="GO:0005737">
    <property type="term" value="C:cytoplasm"/>
    <property type="evidence" value="ECO:0007669"/>
    <property type="project" value="UniProtKB-SubCell"/>
</dbReference>
<protein>
    <recommendedName>
        <fullName evidence="6">Ribosomal RNA small subunit methyltransferase I</fullName>
        <ecNumber evidence="6">2.1.1.198</ecNumber>
    </recommendedName>
    <alternativeName>
        <fullName evidence="6">16S rRNA 2'-O-ribose C1402 methyltransferase</fullName>
    </alternativeName>
    <alternativeName>
        <fullName evidence="6">rRNA (cytidine-2'-O-)-methyltransferase RsmI</fullName>
    </alternativeName>
</protein>
<dbReference type="GO" id="GO:0070677">
    <property type="term" value="F:rRNA (cytosine-2'-O-)-methyltransferase activity"/>
    <property type="evidence" value="ECO:0007669"/>
    <property type="project" value="UniProtKB-UniRule"/>
</dbReference>
<dbReference type="STRING" id="1191523.MROS_2758"/>
<dbReference type="InterPro" id="IPR014776">
    <property type="entry name" value="4pyrrole_Mease_sub2"/>
</dbReference>
<comment type="subcellular location">
    <subcellularLocation>
        <location evidence="6">Cytoplasm</location>
    </subcellularLocation>
</comment>
<dbReference type="CDD" id="cd11648">
    <property type="entry name" value="RsmI"/>
    <property type="match status" value="1"/>
</dbReference>
<reference evidence="8 9" key="1">
    <citation type="journal article" date="2013" name="PLoS ONE">
        <title>Genomic analysis of Melioribacter roseus, facultatively anaerobic organotrophic bacterium representing a novel deep lineage within Bacteriodetes/Chlorobi group.</title>
        <authorList>
            <person name="Kadnikov V.V."/>
            <person name="Mardanov A.V."/>
            <person name="Podosokorskaya O.A."/>
            <person name="Gavrilov S.N."/>
            <person name="Kublanov I.V."/>
            <person name="Beletsky A.V."/>
            <person name="Bonch-Osmolovskaya E.A."/>
            <person name="Ravin N.V."/>
        </authorList>
    </citation>
    <scope>NUCLEOTIDE SEQUENCE [LARGE SCALE GENOMIC DNA]</scope>
    <source>
        <strain evidence="9">JCM 17771 / P3M-2</strain>
    </source>
</reference>
<dbReference type="PIRSF" id="PIRSF005917">
    <property type="entry name" value="MTase_YraL"/>
    <property type="match status" value="1"/>
</dbReference>
<keyword evidence="5 6" id="KW-0949">S-adenosyl-L-methionine</keyword>
<evidence type="ECO:0000259" key="7">
    <source>
        <dbReference type="Pfam" id="PF00590"/>
    </source>
</evidence>
<comment type="catalytic activity">
    <reaction evidence="6">
        <text>cytidine(1402) in 16S rRNA + S-adenosyl-L-methionine = 2'-O-methylcytidine(1402) in 16S rRNA + S-adenosyl-L-homocysteine + H(+)</text>
        <dbReference type="Rhea" id="RHEA:42924"/>
        <dbReference type="Rhea" id="RHEA-COMP:10285"/>
        <dbReference type="Rhea" id="RHEA-COMP:10286"/>
        <dbReference type="ChEBI" id="CHEBI:15378"/>
        <dbReference type="ChEBI" id="CHEBI:57856"/>
        <dbReference type="ChEBI" id="CHEBI:59789"/>
        <dbReference type="ChEBI" id="CHEBI:74495"/>
        <dbReference type="ChEBI" id="CHEBI:82748"/>
        <dbReference type="EC" id="2.1.1.198"/>
    </reaction>
</comment>
<evidence type="ECO:0000256" key="6">
    <source>
        <dbReference type="HAMAP-Rule" id="MF_01877"/>
    </source>
</evidence>
<dbReference type="RefSeq" id="WP_014857418.1">
    <property type="nucleotide sequence ID" value="NC_018178.1"/>
</dbReference>
<dbReference type="AlphaFoldDB" id="I7A464"/>
<dbReference type="InterPro" id="IPR018063">
    <property type="entry name" value="SAM_MeTrfase_RsmI_CS"/>
</dbReference>
<evidence type="ECO:0000256" key="1">
    <source>
        <dbReference type="ARBA" id="ARBA00022490"/>
    </source>
</evidence>
<evidence type="ECO:0000256" key="2">
    <source>
        <dbReference type="ARBA" id="ARBA00022552"/>
    </source>
</evidence>
<dbReference type="FunFam" id="3.30.950.10:FF:000002">
    <property type="entry name" value="Ribosomal RNA small subunit methyltransferase I"/>
    <property type="match status" value="1"/>
</dbReference>
<dbReference type="KEGG" id="mro:MROS_2758"/>
<keyword evidence="1 6" id="KW-0963">Cytoplasm</keyword>
<dbReference type="InterPro" id="IPR000878">
    <property type="entry name" value="4pyrrol_Mease"/>
</dbReference>
<dbReference type="InterPro" id="IPR014777">
    <property type="entry name" value="4pyrrole_Mease_sub1"/>
</dbReference>
<evidence type="ECO:0000313" key="8">
    <source>
        <dbReference type="EMBL" id="AFN75988.1"/>
    </source>
</evidence>
<evidence type="ECO:0000256" key="5">
    <source>
        <dbReference type="ARBA" id="ARBA00022691"/>
    </source>
</evidence>
<organism evidence="8 9">
    <name type="scientific">Melioribacter roseus (strain DSM 23840 / JCM 17771 / VKM B-2668 / P3M-2)</name>
    <dbReference type="NCBI Taxonomy" id="1191523"/>
    <lineage>
        <taxon>Bacteria</taxon>
        <taxon>Pseudomonadati</taxon>
        <taxon>Ignavibacteriota</taxon>
        <taxon>Ignavibacteria</taxon>
        <taxon>Ignavibacteriales</taxon>
        <taxon>Melioribacteraceae</taxon>
        <taxon>Melioribacter</taxon>
    </lineage>
</organism>
<dbReference type="EMBL" id="CP003557">
    <property type="protein sequence ID" value="AFN75988.1"/>
    <property type="molecule type" value="Genomic_DNA"/>
</dbReference>
<dbReference type="Gene3D" id="3.40.1010.10">
    <property type="entry name" value="Cobalt-precorrin-4 Transmethylase, Domain 1"/>
    <property type="match status" value="1"/>
</dbReference>
<keyword evidence="2 6" id="KW-0698">rRNA processing</keyword>
<comment type="similarity">
    <text evidence="6">Belongs to the methyltransferase superfamily. RsmI family.</text>
</comment>